<evidence type="ECO:0000256" key="3">
    <source>
        <dbReference type="ARBA" id="ARBA00023163"/>
    </source>
</evidence>
<keyword evidence="1" id="KW-0805">Transcription regulation</keyword>
<dbReference type="SUPFAM" id="SSF46689">
    <property type="entry name" value="Homeodomain-like"/>
    <property type="match status" value="2"/>
</dbReference>
<evidence type="ECO:0000313" key="5">
    <source>
        <dbReference type="EMBL" id="MQA18061.1"/>
    </source>
</evidence>
<evidence type="ECO:0000256" key="2">
    <source>
        <dbReference type="ARBA" id="ARBA00023125"/>
    </source>
</evidence>
<dbReference type="EMBL" id="WHUF01000001">
    <property type="protein sequence ID" value="MQA18061.1"/>
    <property type="molecule type" value="Genomic_DNA"/>
</dbReference>
<dbReference type="AlphaFoldDB" id="A0A843S720"/>
<sequence>MRTLLGSDSAGASAGEISKSAWVVEAGHLPANEVKRFDCEAGFSVVSSSVQTGQDQMQACEYEGRERNLVLTFGLEGESEFRDRSGDNLYFRSGYTTVSSYIKGRGERCHAGQRPVRQLRLIVSESALLRYVGPELSWHVLRPALARNEGTSQLSFGATAASMHLRAFSDVRLLGQQNDLGLRIQALSLLAEQLRLLTPPARPEGRLRAEEMDKLAGLDAFMRANLDQLLSMASLCAQTGLSEYKLKDAFRKAYGVSPGQRLLELRMQRALELLERGQQVAQAAYQVGYQHPSNFSAAFARYFGKPPKAARC</sequence>
<organism evidence="5 6">
    <name type="scientific">Rugamonas rivuli</name>
    <dbReference type="NCBI Taxonomy" id="2743358"/>
    <lineage>
        <taxon>Bacteria</taxon>
        <taxon>Pseudomonadati</taxon>
        <taxon>Pseudomonadota</taxon>
        <taxon>Betaproteobacteria</taxon>
        <taxon>Burkholderiales</taxon>
        <taxon>Oxalobacteraceae</taxon>
        <taxon>Telluria group</taxon>
        <taxon>Rugamonas</taxon>
    </lineage>
</organism>
<dbReference type="PANTHER" id="PTHR46796">
    <property type="entry name" value="HTH-TYPE TRANSCRIPTIONAL ACTIVATOR RHAS-RELATED"/>
    <property type="match status" value="1"/>
</dbReference>
<evidence type="ECO:0000313" key="6">
    <source>
        <dbReference type="Proteomes" id="UP000444318"/>
    </source>
</evidence>
<dbReference type="Gene3D" id="1.10.10.60">
    <property type="entry name" value="Homeodomain-like"/>
    <property type="match status" value="1"/>
</dbReference>
<feature type="domain" description="HTH araC/xylS-type" evidence="4">
    <location>
        <begin position="216"/>
        <end position="312"/>
    </location>
</feature>
<dbReference type="GO" id="GO:0003700">
    <property type="term" value="F:DNA-binding transcription factor activity"/>
    <property type="evidence" value="ECO:0007669"/>
    <property type="project" value="InterPro"/>
</dbReference>
<dbReference type="GO" id="GO:0043565">
    <property type="term" value="F:sequence-specific DNA binding"/>
    <property type="evidence" value="ECO:0007669"/>
    <property type="project" value="InterPro"/>
</dbReference>
<dbReference type="PROSITE" id="PS00041">
    <property type="entry name" value="HTH_ARAC_FAMILY_1"/>
    <property type="match status" value="1"/>
</dbReference>
<proteinExistence type="predicted"/>
<dbReference type="InterPro" id="IPR018060">
    <property type="entry name" value="HTH_AraC"/>
</dbReference>
<gene>
    <name evidence="5" type="ORF">GEV01_00895</name>
</gene>
<dbReference type="PROSITE" id="PS01124">
    <property type="entry name" value="HTH_ARAC_FAMILY_2"/>
    <property type="match status" value="1"/>
</dbReference>
<dbReference type="InterPro" id="IPR009057">
    <property type="entry name" value="Homeodomain-like_sf"/>
</dbReference>
<dbReference type="SMART" id="SM00342">
    <property type="entry name" value="HTH_ARAC"/>
    <property type="match status" value="1"/>
</dbReference>
<protein>
    <submittedName>
        <fullName evidence="5">Helix-turn-helix domain-containing protein</fullName>
    </submittedName>
</protein>
<evidence type="ECO:0000259" key="4">
    <source>
        <dbReference type="PROSITE" id="PS01124"/>
    </source>
</evidence>
<evidence type="ECO:0000256" key="1">
    <source>
        <dbReference type="ARBA" id="ARBA00023015"/>
    </source>
</evidence>
<dbReference type="InterPro" id="IPR018062">
    <property type="entry name" value="HTH_AraC-typ_CS"/>
</dbReference>
<accession>A0A843S720</accession>
<comment type="caution">
    <text evidence="5">The sequence shown here is derived from an EMBL/GenBank/DDBJ whole genome shotgun (WGS) entry which is preliminary data.</text>
</comment>
<dbReference type="Pfam" id="PF12833">
    <property type="entry name" value="HTH_18"/>
    <property type="match status" value="1"/>
</dbReference>
<keyword evidence="6" id="KW-1185">Reference proteome</keyword>
<reference evidence="5 6" key="1">
    <citation type="submission" date="2019-10" db="EMBL/GenBank/DDBJ databases">
        <title>Two novel species isolated from a subtropical stream in China.</title>
        <authorList>
            <person name="Lu H."/>
        </authorList>
    </citation>
    <scope>NUCLEOTIDE SEQUENCE [LARGE SCALE GENOMIC DNA]</scope>
    <source>
        <strain evidence="5 6">FT103W</strain>
    </source>
</reference>
<dbReference type="RefSeq" id="WP_152800814.1">
    <property type="nucleotide sequence ID" value="NZ_WHUF01000001.1"/>
</dbReference>
<dbReference type="Proteomes" id="UP000444318">
    <property type="component" value="Unassembled WGS sequence"/>
</dbReference>
<name>A0A843S720_9BURK</name>
<keyword evidence="2" id="KW-0238">DNA-binding</keyword>
<dbReference type="InterPro" id="IPR050204">
    <property type="entry name" value="AraC_XylS_family_regulators"/>
</dbReference>
<keyword evidence="3" id="KW-0804">Transcription</keyword>